<keyword evidence="3" id="KW-1185">Reference proteome</keyword>
<dbReference type="AlphaFoldDB" id="T0J175"/>
<evidence type="ECO:0000313" key="3">
    <source>
        <dbReference type="Proteomes" id="UP000015523"/>
    </source>
</evidence>
<proteinExistence type="predicted"/>
<dbReference type="SUPFAM" id="SSF55729">
    <property type="entry name" value="Acyl-CoA N-acyltransferases (Nat)"/>
    <property type="match status" value="1"/>
</dbReference>
<dbReference type="PROSITE" id="PS51186">
    <property type="entry name" value="GNAT"/>
    <property type="match status" value="1"/>
</dbReference>
<accession>T0J175</accession>
<protein>
    <recommendedName>
        <fullName evidence="1">N-acetyltransferase domain-containing protein</fullName>
    </recommendedName>
</protein>
<comment type="caution">
    <text evidence="2">The sequence shown here is derived from an EMBL/GenBank/DDBJ whole genome shotgun (WGS) entry which is preliminary data.</text>
</comment>
<dbReference type="RefSeq" id="WP_021319533.1">
    <property type="nucleotide sequence ID" value="NZ_AUWY01000120.1"/>
</dbReference>
<dbReference type="InterPro" id="IPR051531">
    <property type="entry name" value="N-acetyltransferase"/>
</dbReference>
<dbReference type="Gene3D" id="3.40.630.30">
    <property type="match status" value="1"/>
</dbReference>
<gene>
    <name evidence="2" type="ORF">M529_19675</name>
</gene>
<sequence>MTGAPILRTDRLTLRPHRIDDFPQCRALWADPDVVRHIGGTPQDAQAVWFRLLRYAGMWSLLGYGMWVVEDRATGGLLGEAGLLSAARGIAELEGVPEAGWVLAPPAWGKGIASEAVGAVLRWADAHLDAPSIRCIIEPGNAASVRVAERLGFQAMGEARLGEAPIRLFDRTPLRP</sequence>
<evidence type="ECO:0000313" key="2">
    <source>
        <dbReference type="EMBL" id="EQB30572.1"/>
    </source>
</evidence>
<name>T0J175_9SPHN</name>
<dbReference type="PANTHER" id="PTHR43792:SF16">
    <property type="entry name" value="N-ACETYLTRANSFERASE DOMAIN-CONTAINING PROTEIN"/>
    <property type="match status" value="1"/>
</dbReference>
<dbReference type="PATRIC" id="fig|1346791.3.peg.3802"/>
<reference evidence="2 3" key="1">
    <citation type="journal article" date="2013" name="Genome Announc.">
        <title>Draft Genome Sequence of Sphingobium ummariense Strain RL-3, a Hexachlorocyclohexane-Degrading Bacterium.</title>
        <authorList>
            <person name="Kohli P."/>
            <person name="Dua A."/>
            <person name="Sangwan N."/>
            <person name="Oldach P."/>
            <person name="Khurana J.P."/>
            <person name="Lal R."/>
        </authorList>
    </citation>
    <scope>NUCLEOTIDE SEQUENCE [LARGE SCALE GENOMIC DNA]</scope>
    <source>
        <strain evidence="2 3">RL-3</strain>
    </source>
</reference>
<dbReference type="OrthoDB" id="6293260at2"/>
<dbReference type="GO" id="GO:0016747">
    <property type="term" value="F:acyltransferase activity, transferring groups other than amino-acyl groups"/>
    <property type="evidence" value="ECO:0007669"/>
    <property type="project" value="InterPro"/>
</dbReference>
<dbReference type="Proteomes" id="UP000015523">
    <property type="component" value="Unassembled WGS sequence"/>
</dbReference>
<dbReference type="InterPro" id="IPR016181">
    <property type="entry name" value="Acyl_CoA_acyltransferase"/>
</dbReference>
<organism evidence="2 3">
    <name type="scientific">Sphingobium ummariense RL-3</name>
    <dbReference type="NCBI Taxonomy" id="1346791"/>
    <lineage>
        <taxon>Bacteria</taxon>
        <taxon>Pseudomonadati</taxon>
        <taxon>Pseudomonadota</taxon>
        <taxon>Alphaproteobacteria</taxon>
        <taxon>Sphingomonadales</taxon>
        <taxon>Sphingomonadaceae</taxon>
        <taxon>Sphingobium</taxon>
    </lineage>
</organism>
<dbReference type="EMBL" id="AUWY01000120">
    <property type="protein sequence ID" value="EQB30572.1"/>
    <property type="molecule type" value="Genomic_DNA"/>
</dbReference>
<evidence type="ECO:0000259" key="1">
    <source>
        <dbReference type="PROSITE" id="PS51186"/>
    </source>
</evidence>
<dbReference type="InterPro" id="IPR000182">
    <property type="entry name" value="GNAT_dom"/>
</dbReference>
<dbReference type="PANTHER" id="PTHR43792">
    <property type="entry name" value="GNAT FAMILY, PUTATIVE (AFU_ORTHOLOGUE AFUA_3G00765)-RELATED-RELATED"/>
    <property type="match status" value="1"/>
</dbReference>
<feature type="domain" description="N-acetyltransferase" evidence="1">
    <location>
        <begin position="12"/>
        <end position="175"/>
    </location>
</feature>
<dbReference type="Pfam" id="PF13302">
    <property type="entry name" value="Acetyltransf_3"/>
    <property type="match status" value="1"/>
</dbReference>
<dbReference type="STRING" id="1346791.M529_19675"/>
<dbReference type="eggNOG" id="COG1670">
    <property type="taxonomic scope" value="Bacteria"/>
</dbReference>